<comment type="caution">
    <text evidence="11">The sequence shown here is derived from an EMBL/GenBank/DDBJ whole genome shotgun (WGS) entry which is preliminary data.</text>
</comment>
<comment type="similarity">
    <text evidence="3">Belongs to the Nudix hydrolase family. NudC subfamily.</text>
</comment>
<feature type="domain" description="Nudix hydrolase" evidence="10">
    <location>
        <begin position="166"/>
        <end position="296"/>
    </location>
</feature>
<evidence type="ECO:0000256" key="5">
    <source>
        <dbReference type="ARBA" id="ARBA00022723"/>
    </source>
</evidence>
<dbReference type="RefSeq" id="WP_235703317.1">
    <property type="nucleotide sequence ID" value="NZ_JAKGBZ010000007.1"/>
</dbReference>
<dbReference type="CDD" id="cd03429">
    <property type="entry name" value="NUDIX_NADH_pyrophosphatase_Nudt13"/>
    <property type="match status" value="1"/>
</dbReference>
<dbReference type="Pfam" id="PF00293">
    <property type="entry name" value="NUDIX"/>
    <property type="match status" value="1"/>
</dbReference>
<dbReference type="InterPro" id="IPR000086">
    <property type="entry name" value="NUDIX_hydrolase_dom"/>
</dbReference>
<gene>
    <name evidence="11" type="primary">nudC</name>
    <name evidence="11" type="ORF">L2A60_05215</name>
</gene>
<dbReference type="Pfam" id="PF09296">
    <property type="entry name" value="NUDIX-like"/>
    <property type="match status" value="1"/>
</dbReference>
<dbReference type="PANTHER" id="PTHR42904:SF6">
    <property type="entry name" value="NAD-CAPPED RNA HYDROLASE NUDT12"/>
    <property type="match status" value="1"/>
</dbReference>
<evidence type="ECO:0000256" key="3">
    <source>
        <dbReference type="ARBA" id="ARBA00009595"/>
    </source>
</evidence>
<sequence>MPDTILPNTLLYSSSALDRAAHHRTDATWIGGARATSGARFVVHWHGKLLIETEPSPHAVLDVRPRDASLPASFLGLLHGSPVFAVDLSDEDSPLNALIGAHGDFLELRGLTATLPEDEAGLLATARGLLYWQTRARFCGICGGACIAERAGHAMRCTQCGAEHFPRTDPAVIMLIERGERVLLGQSHKFPVERNFFSTLAGFVEPGESLEDAVRREVAEEVGVRIGAVRYLGSQPWPFPASLMLGFRAEATTEDIVLDVEEMRAARWFSRADIENRKSAGFNLPPRDSIARRLIEDWMAEG</sequence>
<dbReference type="InterPro" id="IPR015797">
    <property type="entry name" value="NUDIX_hydrolase-like_dom_sf"/>
</dbReference>
<protein>
    <recommendedName>
        <fullName evidence="4">NAD(+) diphosphatase</fullName>
        <ecNumber evidence="4">3.6.1.22</ecNumber>
    </recommendedName>
</protein>
<comment type="cofactor">
    <cofactor evidence="1">
        <name>Mg(2+)</name>
        <dbReference type="ChEBI" id="CHEBI:18420"/>
    </cofactor>
</comment>
<dbReference type="Proteomes" id="UP001521209">
    <property type="component" value="Unassembled WGS sequence"/>
</dbReference>
<keyword evidence="8" id="KW-0520">NAD</keyword>
<keyword evidence="5" id="KW-0479">Metal-binding</keyword>
<organism evidence="11 12">
    <name type="scientific">Acidiphilium iwatense</name>
    <dbReference type="NCBI Taxonomy" id="768198"/>
    <lineage>
        <taxon>Bacteria</taxon>
        <taxon>Pseudomonadati</taxon>
        <taxon>Pseudomonadota</taxon>
        <taxon>Alphaproteobacteria</taxon>
        <taxon>Acetobacterales</taxon>
        <taxon>Acidocellaceae</taxon>
        <taxon>Acidiphilium</taxon>
    </lineage>
</organism>
<dbReference type="EC" id="3.6.1.22" evidence="4"/>
<reference evidence="11 12" key="1">
    <citation type="submission" date="2022-01" db="EMBL/GenBank/DDBJ databases">
        <authorList>
            <person name="Won M."/>
            <person name="Kim S.-J."/>
            <person name="Kwon S.-W."/>
        </authorList>
    </citation>
    <scope>NUCLEOTIDE SEQUENCE [LARGE SCALE GENOMIC DNA]</scope>
    <source>
        <strain evidence="11 12">KCTC 23505</strain>
    </source>
</reference>
<accession>A0ABS9DVC1</accession>
<evidence type="ECO:0000256" key="8">
    <source>
        <dbReference type="ARBA" id="ARBA00023027"/>
    </source>
</evidence>
<evidence type="ECO:0000256" key="7">
    <source>
        <dbReference type="ARBA" id="ARBA00022842"/>
    </source>
</evidence>
<evidence type="ECO:0000256" key="6">
    <source>
        <dbReference type="ARBA" id="ARBA00022801"/>
    </source>
</evidence>
<dbReference type="PROSITE" id="PS51462">
    <property type="entry name" value="NUDIX"/>
    <property type="match status" value="1"/>
</dbReference>
<keyword evidence="6 11" id="KW-0378">Hydrolase</keyword>
<evidence type="ECO:0000313" key="12">
    <source>
        <dbReference type="Proteomes" id="UP001521209"/>
    </source>
</evidence>
<evidence type="ECO:0000256" key="9">
    <source>
        <dbReference type="ARBA" id="ARBA00023679"/>
    </source>
</evidence>
<dbReference type="InterPro" id="IPR050241">
    <property type="entry name" value="NAD-cap_RNA_hydrolase_NudC"/>
</dbReference>
<dbReference type="Gene3D" id="3.90.79.20">
    <property type="match status" value="1"/>
</dbReference>
<proteinExistence type="inferred from homology"/>
<evidence type="ECO:0000256" key="1">
    <source>
        <dbReference type="ARBA" id="ARBA00001946"/>
    </source>
</evidence>
<keyword evidence="7" id="KW-0460">Magnesium</keyword>
<keyword evidence="12" id="KW-1185">Reference proteome</keyword>
<evidence type="ECO:0000313" key="11">
    <source>
        <dbReference type="EMBL" id="MCF3946083.1"/>
    </source>
</evidence>
<evidence type="ECO:0000256" key="2">
    <source>
        <dbReference type="ARBA" id="ARBA00001947"/>
    </source>
</evidence>
<dbReference type="InterPro" id="IPR015376">
    <property type="entry name" value="Znr_NADH_PPase"/>
</dbReference>
<dbReference type="EMBL" id="JAKGBZ010000007">
    <property type="protein sequence ID" value="MCF3946083.1"/>
    <property type="molecule type" value="Genomic_DNA"/>
</dbReference>
<dbReference type="PROSITE" id="PS00893">
    <property type="entry name" value="NUDIX_BOX"/>
    <property type="match status" value="1"/>
</dbReference>
<dbReference type="InterPro" id="IPR015375">
    <property type="entry name" value="NADH_PPase-like_N"/>
</dbReference>
<comment type="catalytic activity">
    <reaction evidence="9">
        <text>a 5'-end NAD(+)-phospho-ribonucleoside in mRNA + H2O = a 5'-end phospho-adenosine-phospho-ribonucleoside in mRNA + beta-nicotinamide D-ribonucleotide + 2 H(+)</text>
        <dbReference type="Rhea" id="RHEA:60876"/>
        <dbReference type="Rhea" id="RHEA-COMP:15698"/>
        <dbReference type="Rhea" id="RHEA-COMP:15719"/>
        <dbReference type="ChEBI" id="CHEBI:14649"/>
        <dbReference type="ChEBI" id="CHEBI:15377"/>
        <dbReference type="ChEBI" id="CHEBI:15378"/>
        <dbReference type="ChEBI" id="CHEBI:144029"/>
        <dbReference type="ChEBI" id="CHEBI:144051"/>
    </reaction>
    <physiologicalReaction direction="left-to-right" evidence="9">
        <dbReference type="Rhea" id="RHEA:60877"/>
    </physiologicalReaction>
</comment>
<dbReference type="GO" id="GO:0016787">
    <property type="term" value="F:hydrolase activity"/>
    <property type="evidence" value="ECO:0007669"/>
    <property type="project" value="UniProtKB-KW"/>
</dbReference>
<evidence type="ECO:0000256" key="4">
    <source>
        <dbReference type="ARBA" id="ARBA00012381"/>
    </source>
</evidence>
<dbReference type="PANTHER" id="PTHR42904">
    <property type="entry name" value="NUDIX HYDROLASE, NUDC SUBFAMILY"/>
    <property type="match status" value="1"/>
</dbReference>
<dbReference type="SUPFAM" id="SSF55811">
    <property type="entry name" value="Nudix"/>
    <property type="match status" value="1"/>
</dbReference>
<dbReference type="InterPro" id="IPR020084">
    <property type="entry name" value="NUDIX_hydrolase_CS"/>
</dbReference>
<name>A0ABS9DVC1_9PROT</name>
<dbReference type="Gene3D" id="3.90.79.10">
    <property type="entry name" value="Nucleoside Triphosphate Pyrophosphohydrolase"/>
    <property type="match status" value="1"/>
</dbReference>
<comment type="cofactor">
    <cofactor evidence="2">
        <name>Zn(2+)</name>
        <dbReference type="ChEBI" id="CHEBI:29105"/>
    </cofactor>
</comment>
<evidence type="ECO:0000259" key="10">
    <source>
        <dbReference type="PROSITE" id="PS51462"/>
    </source>
</evidence>
<dbReference type="InterPro" id="IPR049734">
    <property type="entry name" value="NudC-like_C"/>
</dbReference>
<dbReference type="Pfam" id="PF09297">
    <property type="entry name" value="Zn_ribbon_NUD"/>
    <property type="match status" value="1"/>
</dbReference>
<dbReference type="NCBIfam" id="NF001299">
    <property type="entry name" value="PRK00241.1"/>
    <property type="match status" value="1"/>
</dbReference>